<dbReference type="SUPFAM" id="SSF161098">
    <property type="entry name" value="MetI-like"/>
    <property type="match status" value="1"/>
</dbReference>
<keyword evidence="3" id="KW-1003">Cell membrane</keyword>
<dbReference type="Proteomes" id="UP000033772">
    <property type="component" value="Unassembled WGS sequence"/>
</dbReference>
<dbReference type="PROSITE" id="PS50928">
    <property type="entry name" value="ABC_TM1"/>
    <property type="match status" value="1"/>
</dbReference>
<sequence>MAVLDPHHLQATTGAWRQLRGDRWALMGAALVAGFVLLAVLAPLLTALSHTDPYTYDIEALDAAGVPMGMFGGVSGAHWLGVEPQTGRDLFAILVYGARTSLLVGLGATAVSVVAGTVVGVVAGYTGGFADMLLSRFTDLMLAFPSLIFMIALGAIVPSSFPKALFIVLVIGAFGWPSVARVVRGLTLTLRTRDFVLAARAIGAPTSRILRAEIWPNLASSVTVLATMAVPGAITAEAALSFLGIGVTPPTPSWGRTIANAVSWIQVDPWYLLAPGAALFLLTLGFNMLGDGLRDAYDPRVSGSRG</sequence>
<feature type="transmembrane region" description="Helical" evidence="7">
    <location>
        <begin position="60"/>
        <end position="82"/>
    </location>
</feature>
<dbReference type="AlphaFoldDB" id="A0A1J4NA04"/>
<accession>A0A1J4NA04</accession>
<dbReference type="OrthoDB" id="8906042at2"/>
<dbReference type="Gene3D" id="1.10.3720.10">
    <property type="entry name" value="MetI-like"/>
    <property type="match status" value="1"/>
</dbReference>
<protein>
    <submittedName>
        <fullName evidence="9">Peptide ABC transporter permease</fullName>
    </submittedName>
</protein>
<dbReference type="CDD" id="cd06261">
    <property type="entry name" value="TM_PBP2"/>
    <property type="match status" value="1"/>
</dbReference>
<evidence type="ECO:0000313" key="9">
    <source>
        <dbReference type="EMBL" id="OIJ28309.1"/>
    </source>
</evidence>
<evidence type="ECO:0000256" key="4">
    <source>
        <dbReference type="ARBA" id="ARBA00022692"/>
    </source>
</evidence>
<keyword evidence="4 7" id="KW-0812">Transmembrane</keyword>
<evidence type="ECO:0000256" key="2">
    <source>
        <dbReference type="ARBA" id="ARBA00022448"/>
    </source>
</evidence>
<evidence type="ECO:0000256" key="1">
    <source>
        <dbReference type="ARBA" id="ARBA00004651"/>
    </source>
</evidence>
<comment type="caution">
    <text evidence="9">The sequence shown here is derived from an EMBL/GenBank/DDBJ whole genome shotgun (WGS) entry which is preliminary data.</text>
</comment>
<comment type="subcellular location">
    <subcellularLocation>
        <location evidence="1 7">Cell membrane</location>
        <topology evidence="1 7">Multi-pass membrane protein</topology>
    </subcellularLocation>
</comment>
<dbReference type="InterPro" id="IPR000515">
    <property type="entry name" value="MetI-like"/>
</dbReference>
<evidence type="ECO:0000256" key="3">
    <source>
        <dbReference type="ARBA" id="ARBA00022475"/>
    </source>
</evidence>
<dbReference type="InterPro" id="IPR035906">
    <property type="entry name" value="MetI-like_sf"/>
</dbReference>
<keyword evidence="10" id="KW-1185">Reference proteome</keyword>
<dbReference type="InterPro" id="IPR050366">
    <property type="entry name" value="BP-dependent_transpt_permease"/>
</dbReference>
<evidence type="ECO:0000256" key="5">
    <source>
        <dbReference type="ARBA" id="ARBA00022989"/>
    </source>
</evidence>
<feature type="transmembrane region" description="Helical" evidence="7">
    <location>
        <begin position="102"/>
        <end position="125"/>
    </location>
</feature>
<dbReference type="GO" id="GO:0055085">
    <property type="term" value="P:transmembrane transport"/>
    <property type="evidence" value="ECO:0007669"/>
    <property type="project" value="InterPro"/>
</dbReference>
<dbReference type="RefSeq" id="WP_045549309.1">
    <property type="nucleotide sequence ID" value="NZ_JZDQ02000003.1"/>
</dbReference>
<feature type="transmembrane region" description="Helical" evidence="7">
    <location>
        <begin position="164"/>
        <end position="183"/>
    </location>
</feature>
<gene>
    <name evidence="9" type="ORF">UG56_002510</name>
</gene>
<feature type="transmembrane region" description="Helical" evidence="7">
    <location>
        <begin position="137"/>
        <end position="158"/>
    </location>
</feature>
<reference evidence="9" key="1">
    <citation type="submission" date="2016-10" db="EMBL/GenBank/DDBJ databases">
        <title>Draft Genome Sequence of Nocardioides luteus Strain BAFB, an Alkane-Degrading Bacterium Isolated from JP-7 Polluted Soil.</title>
        <authorList>
            <person name="Brown L."/>
            <person name="Ruiz O.N."/>
            <person name="Gunasekera T."/>
        </authorList>
    </citation>
    <scope>NUCLEOTIDE SEQUENCE [LARGE SCALE GENOMIC DNA]</scope>
    <source>
        <strain evidence="9">BAFB</strain>
    </source>
</reference>
<feature type="transmembrane region" description="Helical" evidence="7">
    <location>
        <begin position="24"/>
        <end position="48"/>
    </location>
</feature>
<evidence type="ECO:0000256" key="6">
    <source>
        <dbReference type="ARBA" id="ARBA00023136"/>
    </source>
</evidence>
<dbReference type="InterPro" id="IPR025966">
    <property type="entry name" value="OppC_N"/>
</dbReference>
<feature type="transmembrane region" description="Helical" evidence="7">
    <location>
        <begin position="218"/>
        <end position="245"/>
    </location>
</feature>
<comment type="similarity">
    <text evidence="7">Belongs to the binding-protein-dependent transport system permease family.</text>
</comment>
<dbReference type="Pfam" id="PF12911">
    <property type="entry name" value="OppC_N"/>
    <property type="match status" value="1"/>
</dbReference>
<feature type="domain" description="ABC transmembrane type-1" evidence="8">
    <location>
        <begin position="98"/>
        <end position="290"/>
    </location>
</feature>
<keyword evidence="6 7" id="KW-0472">Membrane</keyword>
<keyword evidence="2 7" id="KW-0813">Transport</keyword>
<dbReference type="Pfam" id="PF00528">
    <property type="entry name" value="BPD_transp_1"/>
    <property type="match status" value="1"/>
</dbReference>
<evidence type="ECO:0000256" key="7">
    <source>
        <dbReference type="RuleBase" id="RU363032"/>
    </source>
</evidence>
<dbReference type="PANTHER" id="PTHR43386">
    <property type="entry name" value="OLIGOPEPTIDE TRANSPORT SYSTEM PERMEASE PROTEIN APPC"/>
    <property type="match status" value="1"/>
</dbReference>
<dbReference type="GO" id="GO:0005886">
    <property type="term" value="C:plasma membrane"/>
    <property type="evidence" value="ECO:0007669"/>
    <property type="project" value="UniProtKB-SubCell"/>
</dbReference>
<keyword evidence="5 7" id="KW-1133">Transmembrane helix</keyword>
<organism evidence="9 10">
    <name type="scientific">Nocardioides luteus</name>
    <dbReference type="NCBI Taxonomy" id="1844"/>
    <lineage>
        <taxon>Bacteria</taxon>
        <taxon>Bacillati</taxon>
        <taxon>Actinomycetota</taxon>
        <taxon>Actinomycetes</taxon>
        <taxon>Propionibacteriales</taxon>
        <taxon>Nocardioidaceae</taxon>
        <taxon>Nocardioides</taxon>
    </lineage>
</organism>
<evidence type="ECO:0000259" key="8">
    <source>
        <dbReference type="PROSITE" id="PS50928"/>
    </source>
</evidence>
<evidence type="ECO:0000313" key="10">
    <source>
        <dbReference type="Proteomes" id="UP000033772"/>
    </source>
</evidence>
<feature type="transmembrane region" description="Helical" evidence="7">
    <location>
        <begin position="270"/>
        <end position="290"/>
    </location>
</feature>
<dbReference type="EMBL" id="JZDQ02000003">
    <property type="protein sequence ID" value="OIJ28309.1"/>
    <property type="molecule type" value="Genomic_DNA"/>
</dbReference>
<name>A0A1J4NA04_9ACTN</name>
<proteinExistence type="inferred from homology"/>
<dbReference type="STRING" id="1844.UG56_002510"/>
<dbReference type="PANTHER" id="PTHR43386:SF1">
    <property type="entry name" value="D,D-DIPEPTIDE TRANSPORT SYSTEM PERMEASE PROTEIN DDPC-RELATED"/>
    <property type="match status" value="1"/>
</dbReference>